<dbReference type="SUPFAM" id="SSF54285">
    <property type="entry name" value="MoaD/ThiS"/>
    <property type="match status" value="1"/>
</dbReference>
<dbReference type="InterPro" id="IPR052045">
    <property type="entry name" value="Sulfur_Carrier/Prot_Modifier"/>
</dbReference>
<reference evidence="1 4" key="1">
    <citation type="journal article" date="2015" name="ISME J.">
        <title>Elemental sulfur and acetate can support life of a novel strictly anaerobic haloarchaeon.</title>
        <authorList>
            <person name="Sorokin D.Y."/>
            <person name="Kublanov I.V."/>
            <person name="Gavrilov S.N."/>
            <person name="Rojo D."/>
            <person name="Roman P."/>
            <person name="Golyshin P.N."/>
            <person name="Slepak V.Z."/>
            <person name="Smedile F."/>
            <person name="Ferrer M."/>
            <person name="Messina E."/>
            <person name="La Cono V."/>
            <person name="Yakimov M.M."/>
        </authorList>
    </citation>
    <scope>NUCLEOTIDE SEQUENCE [LARGE SCALE GENOMIC DNA]</scope>
    <source>
        <strain evidence="1 4">HSR2</strain>
    </source>
</reference>
<dbReference type="Proteomes" id="UP000069906">
    <property type="component" value="Chromosome"/>
</dbReference>
<dbReference type="InterPro" id="IPR010038">
    <property type="entry name" value="MoaD_arc-typ"/>
</dbReference>
<dbReference type="InterPro" id="IPR003749">
    <property type="entry name" value="ThiS/MoaD-like"/>
</dbReference>
<dbReference type="EMBL" id="CP008874">
    <property type="protein sequence ID" value="AKH98428.1"/>
    <property type="molecule type" value="Genomic_DNA"/>
</dbReference>
<protein>
    <submittedName>
        <fullName evidence="1">Molybdopterin converting factor subunit 1</fullName>
    </submittedName>
</protein>
<dbReference type="InterPro" id="IPR016155">
    <property type="entry name" value="Mopterin_synth/thiamin_S_b"/>
</dbReference>
<dbReference type="HOGENOM" id="CLU_114601_1_2_2"/>
<organism evidence="1 4">
    <name type="scientific">Halanaeroarchaeum sulfurireducens</name>
    <dbReference type="NCBI Taxonomy" id="1604004"/>
    <lineage>
        <taxon>Archaea</taxon>
        <taxon>Methanobacteriati</taxon>
        <taxon>Methanobacteriota</taxon>
        <taxon>Stenosarchaea group</taxon>
        <taxon>Halobacteria</taxon>
        <taxon>Halobacteriales</taxon>
        <taxon>Halobacteriaceae</taxon>
        <taxon>Halanaeroarchaeum</taxon>
    </lineage>
</organism>
<name>A0A0F7PGK1_9EURY</name>
<proteinExistence type="predicted"/>
<dbReference type="EMBL" id="CP011564">
    <property type="protein sequence ID" value="ALG82822.1"/>
    <property type="molecule type" value="Genomic_DNA"/>
</dbReference>
<sequence>MNVELRLFATFREVVGRKTVDREVPADATIETVLRDLESEYPDFEGAFVEDGAIPSQVNVLKNGRAVVHLEGLETPVEDGDAIAIFPPVAGG</sequence>
<evidence type="ECO:0000313" key="2">
    <source>
        <dbReference type="EMBL" id="ALG82822.1"/>
    </source>
</evidence>
<dbReference type="PANTHER" id="PTHR38031:SF1">
    <property type="entry name" value="SULFUR CARRIER PROTEIN CYSO"/>
    <property type="match status" value="1"/>
</dbReference>
<evidence type="ECO:0000313" key="1">
    <source>
        <dbReference type="EMBL" id="AKH98428.1"/>
    </source>
</evidence>
<evidence type="ECO:0000313" key="3">
    <source>
        <dbReference type="Proteomes" id="UP000060390"/>
    </source>
</evidence>
<dbReference type="InterPro" id="IPR012675">
    <property type="entry name" value="Beta-grasp_dom_sf"/>
</dbReference>
<dbReference type="KEGG" id="hsf:HLASA_1945"/>
<dbReference type="OrthoDB" id="134663at2157"/>
<dbReference type="NCBIfam" id="TIGR01687">
    <property type="entry name" value="moaD_arch"/>
    <property type="match status" value="1"/>
</dbReference>
<dbReference type="STRING" id="1604004.HLASA_1945"/>
<dbReference type="CDD" id="cd17505">
    <property type="entry name" value="Ubl_SAMP1_like"/>
    <property type="match status" value="1"/>
</dbReference>
<dbReference type="PANTHER" id="PTHR38031">
    <property type="entry name" value="SULFUR CARRIER PROTEIN SLR0821-RELATED"/>
    <property type="match status" value="1"/>
</dbReference>
<dbReference type="GeneID" id="26011279"/>
<dbReference type="KEGG" id="hsu:HLASF_1959"/>
<dbReference type="RefSeq" id="WP_050049092.1">
    <property type="nucleotide sequence ID" value="NZ_CP008874.1"/>
</dbReference>
<gene>
    <name evidence="2" type="ORF">HLASA_1945</name>
    <name evidence="1" type="ORF">HLASF_1959</name>
</gene>
<dbReference type="NCBIfam" id="NF041918">
    <property type="entry name" value="SAMP1"/>
    <property type="match status" value="1"/>
</dbReference>
<dbReference type="Proteomes" id="UP000060390">
    <property type="component" value="Chromosome"/>
</dbReference>
<dbReference type="Gene3D" id="3.10.20.30">
    <property type="match status" value="1"/>
</dbReference>
<accession>A0A0F7PGK1</accession>
<reference evidence="2 3" key="3">
    <citation type="journal article" date="2016" name="Stand. Genomic Sci.">
        <title>Complete genome sequence of 'Halanaeroarchaeum sulfurireducens' M27-SA2, a sulfur-reducing and acetate-oxidizing haloarchaeon from the deep-sea hypersaline anoxic lake Medee.</title>
        <authorList>
            <person name="Messina E."/>
            <person name="Sorokin D.Y."/>
            <person name="Kublanov I.V."/>
            <person name="Toshchakov S."/>
            <person name="Lopatina A."/>
            <person name="Arcadi E."/>
            <person name="Smedile F."/>
            <person name="La Spada G."/>
            <person name="La Cono V."/>
            <person name="Yakimov M.M."/>
        </authorList>
    </citation>
    <scope>NUCLEOTIDE SEQUENCE [LARGE SCALE GENOMIC DNA]</scope>
    <source>
        <strain evidence="2 3">M27-SA2</strain>
    </source>
</reference>
<dbReference type="AlphaFoldDB" id="A0A0F7PGK1"/>
<dbReference type="Pfam" id="PF02597">
    <property type="entry name" value="ThiS"/>
    <property type="match status" value="1"/>
</dbReference>
<keyword evidence="4" id="KW-1185">Reference proteome</keyword>
<dbReference type="InterPro" id="IPR054834">
    <property type="entry name" value="SAMP1_3"/>
</dbReference>
<reference evidence="3" key="2">
    <citation type="submission" date="2015-05" db="EMBL/GenBank/DDBJ databases">
        <title>Complete genome sequence of Halanaeroarchaeum sulfurireducens type strain M27-SA2, a sulfate-reducer haloarchaeon from marine anoxic lake Medee.</title>
        <authorList>
            <person name="Messina E."/>
            <person name="Kublanov I.V."/>
            <person name="Toshchakov S."/>
            <person name="Arcadi E."/>
            <person name="La Spada G."/>
            <person name="La Cono V."/>
            <person name="Yakimov M.M."/>
        </authorList>
    </citation>
    <scope>NUCLEOTIDE SEQUENCE [LARGE SCALE GENOMIC DNA]</scope>
    <source>
        <strain evidence="3">M27-SA2</strain>
    </source>
</reference>
<evidence type="ECO:0000313" key="4">
    <source>
        <dbReference type="Proteomes" id="UP000069906"/>
    </source>
</evidence>